<dbReference type="PANTHER" id="PTHR34222:SF40">
    <property type="match status" value="1"/>
</dbReference>
<evidence type="ECO:0000313" key="2">
    <source>
        <dbReference type="EMBL" id="CAN67048.1"/>
    </source>
</evidence>
<feature type="region of interest" description="Disordered" evidence="1">
    <location>
        <begin position="142"/>
        <end position="167"/>
    </location>
</feature>
<dbReference type="EMBL" id="AM432867">
    <property type="protein sequence ID" value="CAN67048.1"/>
    <property type="molecule type" value="Genomic_DNA"/>
</dbReference>
<organism evidence="2">
    <name type="scientific">Vitis vinifera</name>
    <name type="common">Grape</name>
    <dbReference type="NCBI Taxonomy" id="29760"/>
    <lineage>
        <taxon>Eukaryota</taxon>
        <taxon>Viridiplantae</taxon>
        <taxon>Streptophyta</taxon>
        <taxon>Embryophyta</taxon>
        <taxon>Tracheophyta</taxon>
        <taxon>Spermatophyta</taxon>
        <taxon>Magnoliopsida</taxon>
        <taxon>eudicotyledons</taxon>
        <taxon>Gunneridae</taxon>
        <taxon>Pentapetalae</taxon>
        <taxon>rosids</taxon>
        <taxon>Vitales</taxon>
        <taxon>Vitaceae</taxon>
        <taxon>Viteae</taxon>
        <taxon>Vitis</taxon>
    </lineage>
</organism>
<sequence>MWDAVKETYFTKENTAEQVDIETVLHDLRQGDLTVTNYYNILARHWQQLDVYEEYDWNCPEDTAKYKKIVEKRRLFKFLLGSTRTLMRSVGGSLVPNPFQQSMKPSQSQGSVQQQWRKSTATKGKTLDTCWDIYGKPADWKPRSNGRDSWANNATTDSTSQPKSNPFSKEQLDLLQKLLQQSLQPKPPQPTSITGTGSIAQKGNFLSALNAKQKRTRPWIVDSGASDHMTGDANVFDTYDSMLFELFCLHC</sequence>
<protein>
    <recommendedName>
        <fullName evidence="3">Retrotransposon gag domain-containing protein</fullName>
    </recommendedName>
</protein>
<reference evidence="2" key="1">
    <citation type="journal article" date="2007" name="PLoS ONE">
        <title>The first genome sequence of an elite grapevine cultivar (Pinot noir Vitis vinifera L.): coping with a highly heterozygous genome.</title>
        <authorList>
            <person name="Velasco R."/>
            <person name="Zharkikh A."/>
            <person name="Troggio M."/>
            <person name="Cartwright D.A."/>
            <person name="Cestaro A."/>
            <person name="Pruss D."/>
            <person name="Pindo M."/>
            <person name="FitzGerald L.M."/>
            <person name="Vezzulli S."/>
            <person name="Reid J."/>
            <person name="Malacarne G."/>
            <person name="Iliev D."/>
            <person name="Coppola G."/>
            <person name="Wardell B."/>
            <person name="Micheletti D."/>
            <person name="Macalma T."/>
            <person name="Facci M."/>
            <person name="Mitchell J.T."/>
            <person name="Perazzolli M."/>
            <person name="Eldredge G."/>
            <person name="Gatto P."/>
            <person name="Oyzerski R."/>
            <person name="Moretto M."/>
            <person name="Gutin N."/>
            <person name="Stefanini M."/>
            <person name="Chen Y."/>
            <person name="Segala C."/>
            <person name="Davenport C."/>
            <person name="Dematte L."/>
            <person name="Mraz A."/>
            <person name="Battilana J."/>
            <person name="Stormo K."/>
            <person name="Costa F."/>
            <person name="Tao Q."/>
            <person name="Si-Ammour A."/>
            <person name="Harkins T."/>
            <person name="Lackey A."/>
            <person name="Perbost C."/>
            <person name="Taillon B."/>
            <person name="Stella A."/>
            <person name="Solovyev V."/>
            <person name="Fawcett J.A."/>
            <person name="Sterck L."/>
            <person name="Vandepoele K."/>
            <person name="Grando S.M."/>
            <person name="Toppo S."/>
            <person name="Moser C."/>
            <person name="Lanchbury J."/>
            <person name="Bogden R."/>
            <person name="Skolnick M."/>
            <person name="Sgaramella V."/>
            <person name="Bhatnagar S.K."/>
            <person name="Fontana P."/>
            <person name="Gutin A."/>
            <person name="Van de Peer Y."/>
            <person name="Salamini F."/>
            <person name="Viola R."/>
        </authorList>
    </citation>
    <scope>NUCLEOTIDE SEQUENCE</scope>
</reference>
<proteinExistence type="predicted"/>
<gene>
    <name evidence="2" type="ORF">VITISV_001153</name>
</gene>
<name>A5ARB3_VITVI</name>
<dbReference type="AlphaFoldDB" id="A5ARB3"/>
<dbReference type="PANTHER" id="PTHR34222">
    <property type="entry name" value="GAG_PRE-INTEGRS DOMAIN-CONTAINING PROTEIN"/>
    <property type="match status" value="1"/>
</dbReference>
<feature type="region of interest" description="Disordered" evidence="1">
    <location>
        <begin position="99"/>
        <end position="121"/>
    </location>
</feature>
<evidence type="ECO:0008006" key="3">
    <source>
        <dbReference type="Google" id="ProtNLM"/>
    </source>
</evidence>
<accession>A5ARB3</accession>
<feature type="compositionally biased region" description="Polar residues" evidence="1">
    <location>
        <begin position="150"/>
        <end position="167"/>
    </location>
</feature>
<evidence type="ECO:0000256" key="1">
    <source>
        <dbReference type="SAM" id="MobiDB-lite"/>
    </source>
</evidence>